<dbReference type="PANTHER" id="PTHR24274">
    <property type="entry name" value="CILIA- AND FLAGELLA-ASSOCIATED PROTEIN 161"/>
    <property type="match status" value="1"/>
</dbReference>
<dbReference type="GO" id="GO:0031514">
    <property type="term" value="C:motile cilium"/>
    <property type="evidence" value="ECO:0007669"/>
    <property type="project" value="TreeGrafter"/>
</dbReference>
<proteinExistence type="predicted"/>
<dbReference type="GO" id="GO:0060271">
    <property type="term" value="P:cilium assembly"/>
    <property type="evidence" value="ECO:0007669"/>
    <property type="project" value="TreeGrafter"/>
</dbReference>
<dbReference type="EMBL" id="GBHO01016478">
    <property type="protein sequence ID" value="JAG27126.1"/>
    <property type="molecule type" value="Transcribed_RNA"/>
</dbReference>
<reference evidence="1" key="1">
    <citation type="journal article" date="2014" name="PLoS ONE">
        <title>Transcriptome-Based Identification of ABC Transporters in the Western Tarnished Plant Bug Lygus hesperus.</title>
        <authorList>
            <person name="Hull J.J."/>
            <person name="Chaney K."/>
            <person name="Geib S.M."/>
            <person name="Fabrick J.A."/>
            <person name="Brent C.S."/>
            <person name="Walsh D."/>
            <person name="Lavine L.C."/>
        </authorList>
    </citation>
    <scope>NUCLEOTIDE SEQUENCE</scope>
</reference>
<name>A0A0A9Y681_LYGHE</name>
<evidence type="ECO:0000313" key="1">
    <source>
        <dbReference type="EMBL" id="JAG27126.1"/>
    </source>
</evidence>
<sequence length="107" mass="12298">MSEFKSPASASRVTGQLQHVYFSPDCGSAETMWCADYFDHDYQEDYRDQPIHAVDVILLRHNMTNAPLASWKKTYYNDFGVQNEIGCGRLTMYASKRKAGPYVNENF</sequence>
<dbReference type="PANTHER" id="PTHR24274:SF2">
    <property type="entry name" value="CYSTEINE PEPTIDASE, PUTATIVE-RELATED"/>
    <property type="match status" value="1"/>
</dbReference>
<evidence type="ECO:0000313" key="2">
    <source>
        <dbReference type="EMBL" id="JAQ08493.1"/>
    </source>
</evidence>
<reference evidence="1" key="2">
    <citation type="submission" date="2014-07" db="EMBL/GenBank/DDBJ databases">
        <authorList>
            <person name="Hull J."/>
        </authorList>
    </citation>
    <scope>NUCLEOTIDE SEQUENCE</scope>
</reference>
<accession>A0A0A9Y681</accession>
<dbReference type="InterPro" id="IPR055325">
    <property type="entry name" value="CF161"/>
</dbReference>
<dbReference type="AlphaFoldDB" id="A0A0A9Y681"/>
<reference evidence="2" key="3">
    <citation type="journal article" date="2016" name="Gigascience">
        <title>De novo construction of an expanded transcriptome assembly for the western tarnished plant bug, Lygus hesperus.</title>
        <authorList>
            <person name="Tassone E.E."/>
            <person name="Geib S.M."/>
            <person name="Hall B."/>
            <person name="Fabrick J.A."/>
            <person name="Brent C.S."/>
            <person name="Hull J.J."/>
        </authorList>
    </citation>
    <scope>NUCLEOTIDE SEQUENCE</scope>
</reference>
<protein>
    <submittedName>
        <fullName evidence="1">Capsid protein</fullName>
    </submittedName>
</protein>
<dbReference type="EMBL" id="GDHC01010136">
    <property type="protein sequence ID" value="JAQ08493.1"/>
    <property type="molecule type" value="Transcribed_RNA"/>
</dbReference>
<organism evidence="1">
    <name type="scientific">Lygus hesperus</name>
    <name type="common">Western plant bug</name>
    <dbReference type="NCBI Taxonomy" id="30085"/>
    <lineage>
        <taxon>Eukaryota</taxon>
        <taxon>Metazoa</taxon>
        <taxon>Ecdysozoa</taxon>
        <taxon>Arthropoda</taxon>
        <taxon>Hexapoda</taxon>
        <taxon>Insecta</taxon>
        <taxon>Pterygota</taxon>
        <taxon>Neoptera</taxon>
        <taxon>Paraneoptera</taxon>
        <taxon>Hemiptera</taxon>
        <taxon>Heteroptera</taxon>
        <taxon>Panheteroptera</taxon>
        <taxon>Cimicomorpha</taxon>
        <taxon>Miridae</taxon>
        <taxon>Mirini</taxon>
        <taxon>Lygus</taxon>
    </lineage>
</organism>
<gene>
    <name evidence="1" type="ORF">CM83_98850</name>
    <name evidence="2" type="ORF">g.92218</name>
</gene>